<accession>F4GM71</accession>
<keyword evidence="6 7" id="KW-0472">Membrane</keyword>
<keyword evidence="2" id="KW-0813">Transport</keyword>
<evidence type="ECO:0000256" key="3">
    <source>
        <dbReference type="ARBA" id="ARBA00022475"/>
    </source>
</evidence>
<gene>
    <name evidence="8" type="ordered locus">Spico_1849</name>
</gene>
<dbReference type="EMBL" id="CP002659">
    <property type="protein sequence ID" value="AEC03047.1"/>
    <property type="molecule type" value="Genomic_DNA"/>
</dbReference>
<feature type="transmembrane region" description="Helical" evidence="7">
    <location>
        <begin position="22"/>
        <end position="44"/>
    </location>
</feature>
<evidence type="ECO:0000256" key="4">
    <source>
        <dbReference type="ARBA" id="ARBA00022692"/>
    </source>
</evidence>
<dbReference type="STRING" id="760011.Spico_1849"/>
<dbReference type="HOGENOM" id="CLU_012893_5_1_12"/>
<evidence type="ECO:0000256" key="7">
    <source>
        <dbReference type="SAM" id="Phobius"/>
    </source>
</evidence>
<dbReference type="PIRSF" id="PIRSF006603">
    <property type="entry name" value="DinF"/>
    <property type="match status" value="1"/>
</dbReference>
<protein>
    <submittedName>
        <fullName evidence="8">MATE efflux family protein</fullName>
    </submittedName>
</protein>
<feature type="transmembrane region" description="Helical" evidence="7">
    <location>
        <begin position="64"/>
        <end position="87"/>
    </location>
</feature>
<feature type="transmembrane region" description="Helical" evidence="7">
    <location>
        <begin position="140"/>
        <end position="159"/>
    </location>
</feature>
<dbReference type="InterPro" id="IPR048279">
    <property type="entry name" value="MdtK-like"/>
</dbReference>
<feature type="transmembrane region" description="Helical" evidence="7">
    <location>
        <begin position="243"/>
        <end position="268"/>
    </location>
</feature>
<dbReference type="AlphaFoldDB" id="F4GM71"/>
<dbReference type="GO" id="GO:0015297">
    <property type="term" value="F:antiporter activity"/>
    <property type="evidence" value="ECO:0007669"/>
    <property type="project" value="InterPro"/>
</dbReference>
<keyword evidence="3" id="KW-1003">Cell membrane</keyword>
<reference evidence="9" key="1">
    <citation type="submission" date="2011-04" db="EMBL/GenBank/DDBJ databases">
        <title>The complete genome of Spirochaeta coccoides DSM 17374.</title>
        <authorList>
            <person name="Lucas S."/>
            <person name="Copeland A."/>
            <person name="Lapidus A."/>
            <person name="Bruce D."/>
            <person name="Goodwin L."/>
            <person name="Pitluck S."/>
            <person name="Peters L."/>
            <person name="Kyrpides N."/>
            <person name="Mavromatis K."/>
            <person name="Pagani I."/>
            <person name="Ivanova N."/>
            <person name="Ovchinnikova G."/>
            <person name="Lu M."/>
            <person name="Detter J.C."/>
            <person name="Tapia R."/>
            <person name="Han C."/>
            <person name="Land M."/>
            <person name="Hauser L."/>
            <person name="Markowitz V."/>
            <person name="Cheng J.-F."/>
            <person name="Hugenholtz P."/>
            <person name="Woyke T."/>
            <person name="Wu D."/>
            <person name="Spring S."/>
            <person name="Schroeder M."/>
            <person name="Brambilla E."/>
            <person name="Klenk H.-P."/>
            <person name="Eisen J.A."/>
        </authorList>
    </citation>
    <scope>NUCLEOTIDE SEQUENCE [LARGE SCALE GENOMIC DNA]</scope>
    <source>
        <strain evidence="9">ATCC BAA-1237 / DSM 17374 / SPN1</strain>
    </source>
</reference>
<evidence type="ECO:0000256" key="5">
    <source>
        <dbReference type="ARBA" id="ARBA00022989"/>
    </source>
</evidence>
<dbReference type="PANTHER" id="PTHR42925">
    <property type="entry name" value="MULTIDRUG AND TOXIN EFFLUX PROTEIN MATE FAMILY"/>
    <property type="match status" value="1"/>
</dbReference>
<evidence type="ECO:0000313" key="8">
    <source>
        <dbReference type="EMBL" id="AEC03047.1"/>
    </source>
</evidence>
<dbReference type="GO" id="GO:0042910">
    <property type="term" value="F:xenobiotic transmembrane transporter activity"/>
    <property type="evidence" value="ECO:0007669"/>
    <property type="project" value="InterPro"/>
</dbReference>
<proteinExistence type="predicted"/>
<dbReference type="InterPro" id="IPR002528">
    <property type="entry name" value="MATE_fam"/>
</dbReference>
<feature type="transmembrane region" description="Helical" evidence="7">
    <location>
        <begin position="199"/>
        <end position="222"/>
    </location>
</feature>
<feature type="transmembrane region" description="Helical" evidence="7">
    <location>
        <begin position="366"/>
        <end position="387"/>
    </location>
</feature>
<dbReference type="InterPro" id="IPR047135">
    <property type="entry name" value="YsiQ"/>
</dbReference>
<dbReference type="eggNOG" id="COG0534">
    <property type="taxonomic scope" value="Bacteria"/>
</dbReference>
<feature type="transmembrane region" description="Helical" evidence="7">
    <location>
        <begin position="288"/>
        <end position="310"/>
    </location>
</feature>
<keyword evidence="5 7" id="KW-1133">Transmembrane helix</keyword>
<keyword evidence="9" id="KW-1185">Reference proteome</keyword>
<name>F4GM71_PARC1</name>
<feature type="transmembrane region" description="Helical" evidence="7">
    <location>
        <begin position="322"/>
        <end position="346"/>
    </location>
</feature>
<feature type="transmembrane region" description="Helical" evidence="7">
    <location>
        <begin position="99"/>
        <end position="120"/>
    </location>
</feature>
<dbReference type="PANTHER" id="PTHR42925:SF2">
    <property type="entry name" value="NA+ DRIVEN MULTIDRUG EFFLUX PUMP"/>
    <property type="match status" value="1"/>
</dbReference>
<evidence type="ECO:0000256" key="2">
    <source>
        <dbReference type="ARBA" id="ARBA00022448"/>
    </source>
</evidence>
<keyword evidence="4 7" id="KW-0812">Transmembrane</keyword>
<evidence type="ECO:0000313" key="9">
    <source>
        <dbReference type="Proteomes" id="UP000007939"/>
    </source>
</evidence>
<dbReference type="NCBIfam" id="TIGR00797">
    <property type="entry name" value="matE"/>
    <property type="match status" value="1"/>
</dbReference>
<sequence>MDILAEPRQTLSPSWKTFLPEVFRLILPMVVQNIFLSSLSFLDVVMVGQLGEKEIAAVGLANQVFFLINLFYFGISSGSAIFVSQYWGGKNLDGLRKVMGFSLTFSGIAASVFCFVAMVMPEAVMRIFTQDAEVIAFGRMYLEIIGPGYIFAAISYVYSSTLRATGNAKTPLVFSVISLCLDATLNFVFIFGIGPFPAMGVAGAALSTTIGNGLEMSCLIIWSQLKQAPTALRRTAFIWGRKFLDAIIKTSSPVILNEVFWSLGMVMYKIAYSRMGMDVVAAVNVTEAISSLFFVIARALNIGTAVLIGIKIGEGKYELSRLYARRLIIIGIACGVLMGLVMAATAPFLPRIFNVSPALRVMTTRTLLVISLLMPLKAITGTLIVGILRSGGDTRFSMLVEMGSVWLIGVPCTFLGALVLKWDIWSVYLLVSLEEIAKAIVGLLRVRSGKWINNVTEMGVPVQETSSFIDVESPTSV</sequence>
<feature type="transmembrane region" description="Helical" evidence="7">
    <location>
        <begin position="399"/>
        <end position="419"/>
    </location>
</feature>
<dbReference type="KEGG" id="scc:Spico_1849"/>
<dbReference type="OrthoDB" id="9780160at2"/>
<evidence type="ECO:0000256" key="6">
    <source>
        <dbReference type="ARBA" id="ARBA00023136"/>
    </source>
</evidence>
<organism evidence="8 9">
    <name type="scientific">Parasphaerochaeta coccoides (strain ATCC BAA-1237 / DSM 17374 / SPN1)</name>
    <name type="common">Sphaerochaeta coccoides</name>
    <dbReference type="NCBI Taxonomy" id="760011"/>
    <lineage>
        <taxon>Bacteria</taxon>
        <taxon>Pseudomonadati</taxon>
        <taxon>Spirochaetota</taxon>
        <taxon>Spirochaetia</taxon>
        <taxon>Spirochaetales</taxon>
        <taxon>Sphaerochaetaceae</taxon>
        <taxon>Parasphaerochaeta</taxon>
    </lineage>
</organism>
<feature type="transmembrane region" description="Helical" evidence="7">
    <location>
        <begin position="171"/>
        <end position="193"/>
    </location>
</feature>
<dbReference type="Proteomes" id="UP000007939">
    <property type="component" value="Chromosome"/>
</dbReference>
<comment type="subcellular location">
    <subcellularLocation>
        <location evidence="1">Cell membrane</location>
        <topology evidence="1">Multi-pass membrane protein</topology>
    </subcellularLocation>
</comment>
<evidence type="ECO:0000256" key="1">
    <source>
        <dbReference type="ARBA" id="ARBA00004651"/>
    </source>
</evidence>
<feature type="transmembrane region" description="Helical" evidence="7">
    <location>
        <begin position="425"/>
        <end position="444"/>
    </location>
</feature>
<dbReference type="RefSeq" id="WP_013740440.1">
    <property type="nucleotide sequence ID" value="NC_015436.1"/>
</dbReference>
<dbReference type="Pfam" id="PF01554">
    <property type="entry name" value="MatE"/>
    <property type="match status" value="2"/>
</dbReference>
<dbReference type="CDD" id="cd13134">
    <property type="entry name" value="MATE_like_8"/>
    <property type="match status" value="1"/>
</dbReference>
<reference evidence="8 9" key="2">
    <citation type="journal article" date="2012" name="Stand. Genomic Sci.">
        <title>Complete genome sequence of the termite hindgut bacterium Spirochaeta coccoides type strain (SPN1(T)), reclassification in the genus Sphaerochaeta as Sphaerochaeta coccoides comb. nov. and emendations of the family Spirochaetaceae and the genus Sphaerochaeta.</title>
        <authorList>
            <person name="Abt B."/>
            <person name="Han C."/>
            <person name="Scheuner C."/>
            <person name="Lu M."/>
            <person name="Lapidus A."/>
            <person name="Nolan M."/>
            <person name="Lucas S."/>
            <person name="Hammon N."/>
            <person name="Deshpande S."/>
            <person name="Cheng J.F."/>
            <person name="Tapia R."/>
            <person name="Goodwin L.A."/>
            <person name="Pitluck S."/>
            <person name="Liolios K."/>
            <person name="Pagani I."/>
            <person name="Ivanova N."/>
            <person name="Mavromatis K."/>
            <person name="Mikhailova N."/>
            <person name="Huntemann M."/>
            <person name="Pati A."/>
            <person name="Chen A."/>
            <person name="Palaniappan K."/>
            <person name="Land M."/>
            <person name="Hauser L."/>
            <person name="Brambilla E.M."/>
            <person name="Rohde M."/>
            <person name="Spring S."/>
            <person name="Gronow S."/>
            <person name="Goker M."/>
            <person name="Woyke T."/>
            <person name="Bristow J."/>
            <person name="Eisen J.A."/>
            <person name="Markowitz V."/>
            <person name="Hugenholtz P."/>
            <person name="Kyrpides N.C."/>
            <person name="Klenk H.P."/>
            <person name="Detter J.C."/>
        </authorList>
    </citation>
    <scope>NUCLEOTIDE SEQUENCE [LARGE SCALE GENOMIC DNA]</scope>
    <source>
        <strain evidence="9">ATCC BAA-1237 / DSM 17374 / SPN1</strain>
    </source>
</reference>
<dbReference type="GO" id="GO:0005886">
    <property type="term" value="C:plasma membrane"/>
    <property type="evidence" value="ECO:0007669"/>
    <property type="project" value="UniProtKB-SubCell"/>
</dbReference>